<evidence type="ECO:0000313" key="1">
    <source>
        <dbReference type="EMBL" id="PNP88505.1"/>
    </source>
</evidence>
<dbReference type="RefSeq" id="WP_036092222.1">
    <property type="nucleotide sequence ID" value="NZ_CP113980.1"/>
</dbReference>
<keyword evidence="2" id="KW-1185">Reference proteome</keyword>
<name>A0ABX4XIL2_9LIST</name>
<comment type="caution">
    <text evidence="1">The sequence shown here is derived from an EMBL/GenBank/DDBJ whole genome shotgun (WGS) entry which is preliminary data.</text>
</comment>
<dbReference type="Proteomes" id="UP000236500">
    <property type="component" value="Unassembled WGS sequence"/>
</dbReference>
<protein>
    <submittedName>
        <fullName evidence="1">Uncharacterized protein</fullName>
    </submittedName>
</protein>
<dbReference type="EMBL" id="MPDH01000021">
    <property type="protein sequence ID" value="PNP88505.1"/>
    <property type="molecule type" value="Genomic_DNA"/>
</dbReference>
<sequence>MNALAEEAETTSTEEIPVEVENYSIMGDGSVELLTNAEAFELETKNTQAKPLLRANVSDGYSDGWTYKLTQYKLGDTKQFSKWAEIASYFYAFWAGGGATKNIVTQRSAKSMTDSAGKVSAGIIYNKTSSFVEYYKVATWWGYKGKQNKLQTIHLVYKDSARTKKVREIYKNYYYNL</sequence>
<proteinExistence type="predicted"/>
<reference evidence="1 2" key="1">
    <citation type="submission" date="2016-11" db="EMBL/GenBank/DDBJ databases">
        <title>Whole Genome Sequence of Listeria newyorkensis.</title>
        <authorList>
            <person name="Frink S."/>
            <person name="Morales C."/>
            <person name="Kiang D."/>
        </authorList>
    </citation>
    <scope>NUCLEOTIDE SEQUENCE [LARGE SCALE GENOMIC DNA]</scope>
    <source>
        <strain evidence="1 2">F1604011-044</strain>
    </source>
</reference>
<gene>
    <name evidence="1" type="ORF">BMT55_14360</name>
</gene>
<accession>A0ABX4XIL2</accession>
<organism evidence="1 2">
    <name type="scientific">Listeria newyorkensis</name>
    <dbReference type="NCBI Taxonomy" id="1497681"/>
    <lineage>
        <taxon>Bacteria</taxon>
        <taxon>Bacillati</taxon>
        <taxon>Bacillota</taxon>
        <taxon>Bacilli</taxon>
        <taxon>Bacillales</taxon>
        <taxon>Listeriaceae</taxon>
        <taxon>Listeria</taxon>
    </lineage>
</organism>
<evidence type="ECO:0000313" key="2">
    <source>
        <dbReference type="Proteomes" id="UP000236500"/>
    </source>
</evidence>